<organism evidence="2 3">
    <name type="scientific">Chelonia mydas</name>
    <name type="common">Green sea-turtle</name>
    <name type="synonym">Chelonia agassizi</name>
    <dbReference type="NCBI Taxonomy" id="8469"/>
    <lineage>
        <taxon>Eukaryota</taxon>
        <taxon>Metazoa</taxon>
        <taxon>Chordata</taxon>
        <taxon>Craniata</taxon>
        <taxon>Vertebrata</taxon>
        <taxon>Euteleostomi</taxon>
        <taxon>Archelosauria</taxon>
        <taxon>Testudinata</taxon>
        <taxon>Testudines</taxon>
        <taxon>Cryptodira</taxon>
        <taxon>Durocryptodira</taxon>
        <taxon>Americhelydia</taxon>
        <taxon>Chelonioidea</taxon>
        <taxon>Cheloniidae</taxon>
        <taxon>Chelonia</taxon>
    </lineage>
</organism>
<evidence type="ECO:0000313" key="2">
    <source>
        <dbReference type="EMBL" id="EMP35145.1"/>
    </source>
</evidence>
<dbReference type="GO" id="GO:0016301">
    <property type="term" value="F:kinase activity"/>
    <property type="evidence" value="ECO:0007669"/>
    <property type="project" value="UniProtKB-KW"/>
</dbReference>
<feature type="region of interest" description="Disordered" evidence="1">
    <location>
        <begin position="154"/>
        <end position="193"/>
    </location>
</feature>
<evidence type="ECO:0000313" key="3">
    <source>
        <dbReference type="Proteomes" id="UP000031443"/>
    </source>
</evidence>
<dbReference type="EMBL" id="KB529689">
    <property type="protein sequence ID" value="EMP35145.1"/>
    <property type="molecule type" value="Genomic_DNA"/>
</dbReference>
<name>M7BHN4_CHEMY</name>
<evidence type="ECO:0000256" key="1">
    <source>
        <dbReference type="SAM" id="MobiDB-lite"/>
    </source>
</evidence>
<accession>M7BHN4</accession>
<protein>
    <submittedName>
        <fullName evidence="2">Serine/threonine-protein kinase SIK2</fullName>
    </submittedName>
</protein>
<dbReference type="SUPFAM" id="SSF56112">
    <property type="entry name" value="Protein kinase-like (PK-like)"/>
    <property type="match status" value="1"/>
</dbReference>
<dbReference type="Proteomes" id="UP000031443">
    <property type="component" value="Unassembled WGS sequence"/>
</dbReference>
<keyword evidence="2" id="KW-0418">Kinase</keyword>
<sequence length="224" mass="24953">MKVAIKIIDKSQLDAVNLEKIYREVQIMKMLDHPHVIKLYQIPKTVQTEDAHLPLATVFCVLTQQEAKIISEETITFLSNWSVYVSYTKFDRTVLQSLYLAVARTSQSHLLDEIVLISYLEWDHMDTDLKKTGWLPYRTSSSLTCQTPLVLTAPRPPTSEAVEPSRTVQAKDPKQLDSVKGTKGKPTVPALVPPEPLKHAAAAALSSLAALQSMASSTVHNPQH</sequence>
<gene>
    <name evidence="2" type="ORF">UY3_07725</name>
</gene>
<dbReference type="STRING" id="8469.M7BHN4"/>
<keyword evidence="2" id="KW-0808">Transferase</keyword>
<dbReference type="AlphaFoldDB" id="M7BHN4"/>
<reference evidence="3" key="1">
    <citation type="journal article" date="2013" name="Nat. Genet.">
        <title>The draft genomes of soft-shell turtle and green sea turtle yield insights into the development and evolution of the turtle-specific body plan.</title>
        <authorList>
            <person name="Wang Z."/>
            <person name="Pascual-Anaya J."/>
            <person name="Zadissa A."/>
            <person name="Li W."/>
            <person name="Niimura Y."/>
            <person name="Huang Z."/>
            <person name="Li C."/>
            <person name="White S."/>
            <person name="Xiong Z."/>
            <person name="Fang D."/>
            <person name="Wang B."/>
            <person name="Ming Y."/>
            <person name="Chen Y."/>
            <person name="Zheng Y."/>
            <person name="Kuraku S."/>
            <person name="Pignatelli M."/>
            <person name="Herrero J."/>
            <person name="Beal K."/>
            <person name="Nozawa M."/>
            <person name="Li Q."/>
            <person name="Wang J."/>
            <person name="Zhang H."/>
            <person name="Yu L."/>
            <person name="Shigenobu S."/>
            <person name="Wang J."/>
            <person name="Liu J."/>
            <person name="Flicek P."/>
            <person name="Searle S."/>
            <person name="Wang J."/>
            <person name="Kuratani S."/>
            <person name="Yin Y."/>
            <person name="Aken B."/>
            <person name="Zhang G."/>
            <person name="Irie N."/>
        </authorList>
    </citation>
    <scope>NUCLEOTIDE SEQUENCE [LARGE SCALE GENOMIC DNA]</scope>
</reference>
<dbReference type="InterPro" id="IPR011009">
    <property type="entry name" value="Kinase-like_dom_sf"/>
</dbReference>
<proteinExistence type="predicted"/>
<keyword evidence="3" id="KW-1185">Reference proteome</keyword>
<dbReference type="Gene3D" id="3.30.200.20">
    <property type="entry name" value="Phosphorylase Kinase, domain 1"/>
    <property type="match status" value="1"/>
</dbReference>